<name>A0A830D765_9LAMI</name>
<keyword evidence="2" id="KW-1185">Reference proteome</keyword>
<organism evidence="1 2">
    <name type="scientific">Phtheirospermum japonicum</name>
    <dbReference type="NCBI Taxonomy" id="374723"/>
    <lineage>
        <taxon>Eukaryota</taxon>
        <taxon>Viridiplantae</taxon>
        <taxon>Streptophyta</taxon>
        <taxon>Embryophyta</taxon>
        <taxon>Tracheophyta</taxon>
        <taxon>Spermatophyta</taxon>
        <taxon>Magnoliopsida</taxon>
        <taxon>eudicotyledons</taxon>
        <taxon>Gunneridae</taxon>
        <taxon>Pentapetalae</taxon>
        <taxon>asterids</taxon>
        <taxon>lamiids</taxon>
        <taxon>Lamiales</taxon>
        <taxon>Orobanchaceae</taxon>
        <taxon>Orobanchaceae incertae sedis</taxon>
        <taxon>Phtheirospermum</taxon>
    </lineage>
</organism>
<dbReference type="AlphaFoldDB" id="A0A830D765"/>
<evidence type="ECO:0000313" key="2">
    <source>
        <dbReference type="Proteomes" id="UP000653305"/>
    </source>
</evidence>
<sequence>MGCMEKLVICSLSFNSWGARVDDRSAGDHSDCHVQEPVHAFQGWHWLFHDC</sequence>
<proteinExistence type="predicted"/>
<reference evidence="1" key="1">
    <citation type="submission" date="2020-07" db="EMBL/GenBank/DDBJ databases">
        <title>Ethylene signaling mediates host invasion by parasitic plants.</title>
        <authorList>
            <person name="Yoshida S."/>
        </authorList>
    </citation>
    <scope>NUCLEOTIDE SEQUENCE</scope>
    <source>
        <strain evidence="1">Okayama</strain>
    </source>
</reference>
<comment type="caution">
    <text evidence="1">The sequence shown here is derived from an EMBL/GenBank/DDBJ whole genome shotgun (WGS) entry which is preliminary data.</text>
</comment>
<dbReference type="EMBL" id="BMAC01002329">
    <property type="protein sequence ID" value="GFQ07951.1"/>
    <property type="molecule type" value="Genomic_DNA"/>
</dbReference>
<gene>
    <name evidence="1" type="ORF">PHJA_002939100</name>
</gene>
<feature type="non-terminal residue" evidence="1">
    <location>
        <position position="51"/>
    </location>
</feature>
<evidence type="ECO:0000313" key="1">
    <source>
        <dbReference type="EMBL" id="GFQ07951.1"/>
    </source>
</evidence>
<protein>
    <submittedName>
        <fullName evidence="1">Uncharacterized membrane protein at3g27390</fullName>
    </submittedName>
</protein>
<dbReference type="Proteomes" id="UP000653305">
    <property type="component" value="Unassembled WGS sequence"/>
</dbReference>
<accession>A0A830D765</accession>